<dbReference type="EMBL" id="LT670849">
    <property type="protein sequence ID" value="SHN85046.1"/>
    <property type="molecule type" value="Genomic_DNA"/>
</dbReference>
<sequence>MSDQTSSPTLARPAFWRRGLAGVLDFFTVFFVGGYLIGALTGETTKDGFNLTGLPALVLFAALVGYFYFGWKVLGGTIWQRIFGARPVA</sequence>
<gene>
    <name evidence="2" type="ORF">SAMN05444170_6148</name>
</gene>
<evidence type="ECO:0000313" key="3">
    <source>
        <dbReference type="Proteomes" id="UP000184096"/>
    </source>
</evidence>
<evidence type="ECO:0000313" key="2">
    <source>
        <dbReference type="EMBL" id="SHN85046.1"/>
    </source>
</evidence>
<organism evidence="2 3">
    <name type="scientific">Bradyrhizobium erythrophlei</name>
    <dbReference type="NCBI Taxonomy" id="1437360"/>
    <lineage>
        <taxon>Bacteria</taxon>
        <taxon>Pseudomonadati</taxon>
        <taxon>Pseudomonadota</taxon>
        <taxon>Alphaproteobacteria</taxon>
        <taxon>Hyphomicrobiales</taxon>
        <taxon>Nitrobacteraceae</taxon>
        <taxon>Bradyrhizobium</taxon>
    </lineage>
</organism>
<accession>A0A1M7UQ74</accession>
<name>A0A1M7UQ74_9BRAD</name>
<evidence type="ECO:0000256" key="1">
    <source>
        <dbReference type="SAM" id="Phobius"/>
    </source>
</evidence>
<protein>
    <submittedName>
        <fullName evidence="2">RDD family protein</fullName>
    </submittedName>
</protein>
<dbReference type="AlphaFoldDB" id="A0A1M7UQ74"/>
<keyword evidence="3" id="KW-1185">Reference proteome</keyword>
<dbReference type="OrthoDB" id="7745564at2"/>
<keyword evidence="1" id="KW-0812">Transmembrane</keyword>
<reference evidence="3" key="1">
    <citation type="submission" date="2016-11" db="EMBL/GenBank/DDBJ databases">
        <authorList>
            <person name="Varghese N."/>
            <person name="Submissions S."/>
        </authorList>
    </citation>
    <scope>NUCLEOTIDE SEQUENCE [LARGE SCALE GENOMIC DNA]</scope>
    <source>
        <strain evidence="3">GAS401</strain>
    </source>
</reference>
<feature type="transmembrane region" description="Helical" evidence="1">
    <location>
        <begin position="52"/>
        <end position="71"/>
    </location>
</feature>
<feature type="transmembrane region" description="Helical" evidence="1">
    <location>
        <begin position="20"/>
        <end position="40"/>
    </location>
</feature>
<dbReference type="Proteomes" id="UP000184096">
    <property type="component" value="Chromosome I"/>
</dbReference>
<keyword evidence="1" id="KW-1133">Transmembrane helix</keyword>
<dbReference type="RefSeq" id="WP_072823674.1">
    <property type="nucleotide sequence ID" value="NZ_LT670849.1"/>
</dbReference>
<keyword evidence="1" id="KW-0472">Membrane</keyword>
<proteinExistence type="predicted"/>